<dbReference type="InterPro" id="IPR036047">
    <property type="entry name" value="F-box-like_dom_sf"/>
</dbReference>
<keyword evidence="4" id="KW-1185">Reference proteome</keyword>
<evidence type="ECO:0000259" key="2">
    <source>
        <dbReference type="PROSITE" id="PS50181"/>
    </source>
</evidence>
<dbReference type="Gene3D" id="1.20.1280.50">
    <property type="match status" value="1"/>
</dbReference>
<evidence type="ECO:0000256" key="1">
    <source>
        <dbReference type="SAM" id="MobiDB-lite"/>
    </source>
</evidence>
<dbReference type="PANTHER" id="PTHR31672">
    <property type="entry name" value="BNACNNG10540D PROTEIN"/>
    <property type="match status" value="1"/>
</dbReference>
<dbReference type="SUPFAM" id="SSF81383">
    <property type="entry name" value="F-box domain"/>
    <property type="match status" value="1"/>
</dbReference>
<dbReference type="SMART" id="SM00256">
    <property type="entry name" value="FBOX"/>
    <property type="match status" value="1"/>
</dbReference>
<dbReference type="InterPro" id="IPR013187">
    <property type="entry name" value="F-box-assoc_dom_typ3"/>
</dbReference>
<name>A0AAW1I5T7_SAPOF</name>
<dbReference type="Proteomes" id="UP001443914">
    <property type="component" value="Unassembled WGS sequence"/>
</dbReference>
<feature type="region of interest" description="Disordered" evidence="1">
    <location>
        <begin position="1"/>
        <end position="20"/>
    </location>
</feature>
<gene>
    <name evidence="3" type="ORF">RND81_10G244000</name>
</gene>
<accession>A0AAW1I5T7</accession>
<proteinExistence type="predicted"/>
<reference evidence="3" key="1">
    <citation type="submission" date="2024-03" db="EMBL/GenBank/DDBJ databases">
        <title>WGS assembly of Saponaria officinalis var. Norfolk2.</title>
        <authorList>
            <person name="Jenkins J."/>
            <person name="Shu S."/>
            <person name="Grimwood J."/>
            <person name="Barry K."/>
            <person name="Goodstein D."/>
            <person name="Schmutz J."/>
            <person name="Leebens-Mack J."/>
            <person name="Osbourn A."/>
        </authorList>
    </citation>
    <scope>NUCLEOTIDE SEQUENCE [LARGE SCALE GENOMIC DNA]</scope>
    <source>
        <strain evidence="3">JIC</strain>
    </source>
</reference>
<dbReference type="Pfam" id="PF08268">
    <property type="entry name" value="FBA_3"/>
    <property type="match status" value="1"/>
</dbReference>
<feature type="domain" description="F-box" evidence="2">
    <location>
        <begin position="19"/>
        <end position="65"/>
    </location>
</feature>
<comment type="caution">
    <text evidence="3">The sequence shown here is derived from an EMBL/GenBank/DDBJ whole genome shotgun (WGS) entry which is preliminary data.</text>
</comment>
<dbReference type="CDD" id="cd22157">
    <property type="entry name" value="F-box_AtFBW1-like"/>
    <property type="match status" value="1"/>
</dbReference>
<protein>
    <recommendedName>
        <fullName evidence="2">F-box domain-containing protein</fullName>
    </recommendedName>
</protein>
<dbReference type="InterPro" id="IPR001810">
    <property type="entry name" value="F-box_dom"/>
</dbReference>
<evidence type="ECO:0000313" key="4">
    <source>
        <dbReference type="Proteomes" id="UP001443914"/>
    </source>
</evidence>
<dbReference type="PANTHER" id="PTHR31672:SF13">
    <property type="entry name" value="F-BOX PROTEIN CPR30-LIKE"/>
    <property type="match status" value="1"/>
</dbReference>
<organism evidence="3 4">
    <name type="scientific">Saponaria officinalis</name>
    <name type="common">Common soapwort</name>
    <name type="synonym">Lychnis saponaria</name>
    <dbReference type="NCBI Taxonomy" id="3572"/>
    <lineage>
        <taxon>Eukaryota</taxon>
        <taxon>Viridiplantae</taxon>
        <taxon>Streptophyta</taxon>
        <taxon>Embryophyta</taxon>
        <taxon>Tracheophyta</taxon>
        <taxon>Spermatophyta</taxon>
        <taxon>Magnoliopsida</taxon>
        <taxon>eudicotyledons</taxon>
        <taxon>Gunneridae</taxon>
        <taxon>Pentapetalae</taxon>
        <taxon>Caryophyllales</taxon>
        <taxon>Caryophyllaceae</taxon>
        <taxon>Caryophylleae</taxon>
        <taxon>Saponaria</taxon>
    </lineage>
</organism>
<sequence>MASSLSDEKSCYCPKSSDDSSDIHIPPELLYNILSRLPSKSLMRFRCVCKSWYSFITHDLEFHKLHLLNFNLNNKDPRWMGYQLGSDYDYRTTNFWLYDESFHSDNIQACHFHWDETTPVNFCYSLIVSSCNGIICLYLPVNDALGKVEGEGGFVKFLICLLNPSIRKYRRIDFPWKDTFYYGLPEDVLVVFGLSIKSSVYKLVVIRKDFCGEYHVYVYSCRTSSWTEIKTKSFALQYRFNKEPGTYFNGFCHWIWVHTREGDQTMMCFNLEDENFSYIDLPPKSQISTDHFRIVIFKDMFCVWETIEMGENFAVNIWGMKEYGNCSSWSMFQRVDIQYLSIRLFGIDVSGRLLFSTWQGDSLLRACDSNSEEIHEFESCETVSILNMVPCQESLLLL</sequence>
<dbReference type="Pfam" id="PF00646">
    <property type="entry name" value="F-box"/>
    <property type="match status" value="1"/>
</dbReference>
<dbReference type="PROSITE" id="PS50181">
    <property type="entry name" value="FBOX"/>
    <property type="match status" value="1"/>
</dbReference>
<dbReference type="EMBL" id="JBDFQZ010000010">
    <property type="protein sequence ID" value="KAK9684936.1"/>
    <property type="molecule type" value="Genomic_DNA"/>
</dbReference>
<evidence type="ECO:0000313" key="3">
    <source>
        <dbReference type="EMBL" id="KAK9684936.1"/>
    </source>
</evidence>
<dbReference type="InterPro" id="IPR050796">
    <property type="entry name" value="SCF_F-box_component"/>
</dbReference>
<dbReference type="AlphaFoldDB" id="A0AAW1I5T7"/>